<evidence type="ECO:0000313" key="2">
    <source>
        <dbReference type="Proteomes" id="UP000518266"/>
    </source>
</evidence>
<protein>
    <submittedName>
        <fullName evidence="1">Uncharacterized protein</fullName>
    </submittedName>
</protein>
<sequence length="330" mass="37372">MTVNPPVITETDSVTLHCQTPPSVSVSQCYFYTFSGGTRVFSCLKTLTGTELLEMSQQSQKPEMSIQHVPGEHVLFTCALPGSADHDVRCNLYFGEKKYPVPTATSWKKRDSKKRLICQFTVKIDDFLRTLLPPTLKVNSPEIRETDSVTLHCQTPPSVSVSHCYFRTVKKESVRVFPCMKTLTGTELLLMSQQSSPAEVQVKCFYTVKYEGSNHPSPHSDTSKTTMSVQHFPGETFSLSALCLDLLIIYCGKGALQNISFYYPPRYDCEQASFLHSKDCYQFFHSYDYQTNTRKMCCQESDIYHVYSTISEEPPPSALNDMVYSTLQAY</sequence>
<organism evidence="1 2">
    <name type="scientific">Dissostichus mawsoni</name>
    <name type="common">Antarctic cod</name>
    <dbReference type="NCBI Taxonomy" id="36200"/>
    <lineage>
        <taxon>Eukaryota</taxon>
        <taxon>Metazoa</taxon>
        <taxon>Chordata</taxon>
        <taxon>Craniata</taxon>
        <taxon>Vertebrata</taxon>
        <taxon>Euteleostomi</taxon>
        <taxon>Actinopterygii</taxon>
        <taxon>Neopterygii</taxon>
        <taxon>Teleostei</taxon>
        <taxon>Neoteleostei</taxon>
        <taxon>Acanthomorphata</taxon>
        <taxon>Eupercaria</taxon>
        <taxon>Perciformes</taxon>
        <taxon>Notothenioidei</taxon>
        <taxon>Nototheniidae</taxon>
        <taxon>Dissostichus</taxon>
    </lineage>
</organism>
<gene>
    <name evidence="1" type="ORF">F7725_017036</name>
</gene>
<dbReference type="Proteomes" id="UP000518266">
    <property type="component" value="Unassembled WGS sequence"/>
</dbReference>
<name>A0A7J5Z485_DISMA</name>
<keyword evidence="2" id="KW-1185">Reference proteome</keyword>
<dbReference type="OrthoDB" id="8938325at2759"/>
<comment type="caution">
    <text evidence="1">The sequence shown here is derived from an EMBL/GenBank/DDBJ whole genome shotgun (WGS) entry which is preliminary data.</text>
</comment>
<proteinExistence type="predicted"/>
<reference evidence="1 2" key="1">
    <citation type="submission" date="2020-03" db="EMBL/GenBank/DDBJ databases">
        <title>Dissostichus mawsoni Genome sequencing and assembly.</title>
        <authorList>
            <person name="Park H."/>
        </authorList>
    </citation>
    <scope>NUCLEOTIDE SEQUENCE [LARGE SCALE GENOMIC DNA]</scope>
    <source>
        <strain evidence="1">DM0001</strain>
        <tissue evidence="1">Muscle</tissue>
    </source>
</reference>
<dbReference type="AlphaFoldDB" id="A0A7J5Z485"/>
<dbReference type="EMBL" id="JAAKFY010000006">
    <property type="protein sequence ID" value="KAF3856313.1"/>
    <property type="molecule type" value="Genomic_DNA"/>
</dbReference>
<accession>A0A7J5Z485</accession>
<evidence type="ECO:0000313" key="1">
    <source>
        <dbReference type="EMBL" id="KAF3856313.1"/>
    </source>
</evidence>